<dbReference type="Proteomes" id="UP001165393">
    <property type="component" value="Unassembled WGS sequence"/>
</dbReference>
<keyword evidence="4" id="KW-1185">Reference proteome</keyword>
<organism evidence="3 4">
    <name type="scientific">Echinimonas agarilytica</name>
    <dbReference type="NCBI Taxonomy" id="1215918"/>
    <lineage>
        <taxon>Bacteria</taxon>
        <taxon>Pseudomonadati</taxon>
        <taxon>Pseudomonadota</taxon>
        <taxon>Gammaproteobacteria</taxon>
        <taxon>Alteromonadales</taxon>
        <taxon>Echinimonadaceae</taxon>
        <taxon>Echinimonas</taxon>
    </lineage>
</organism>
<comment type="caution">
    <text evidence="3">The sequence shown here is derived from an EMBL/GenBank/DDBJ whole genome shotgun (WGS) entry which is preliminary data.</text>
</comment>
<proteinExistence type="predicted"/>
<keyword evidence="1" id="KW-0732">Signal</keyword>
<evidence type="ECO:0000259" key="2">
    <source>
        <dbReference type="Pfam" id="PF07589"/>
    </source>
</evidence>
<dbReference type="Pfam" id="PF07589">
    <property type="entry name" value="PEP-CTERM"/>
    <property type="match status" value="1"/>
</dbReference>
<feature type="domain" description="Ice-binding protein C-terminal" evidence="2">
    <location>
        <begin position="217"/>
        <end position="240"/>
    </location>
</feature>
<dbReference type="InterPro" id="IPR013424">
    <property type="entry name" value="Ice-binding_C"/>
</dbReference>
<evidence type="ECO:0000256" key="1">
    <source>
        <dbReference type="SAM" id="SignalP"/>
    </source>
</evidence>
<feature type="chain" id="PRO_5041221513" evidence="1">
    <location>
        <begin position="21"/>
        <end position="243"/>
    </location>
</feature>
<protein>
    <submittedName>
        <fullName evidence="3">PEP-CTERM sorting domain-containing protein</fullName>
    </submittedName>
</protein>
<dbReference type="RefSeq" id="WP_251262992.1">
    <property type="nucleotide sequence ID" value="NZ_JAMQGP010000011.1"/>
</dbReference>
<dbReference type="EMBL" id="JAMQGP010000011">
    <property type="protein sequence ID" value="MCM2681512.1"/>
    <property type="molecule type" value="Genomic_DNA"/>
</dbReference>
<gene>
    <name evidence="3" type="ORF">NAF29_17840</name>
</gene>
<reference evidence="3 4" key="1">
    <citation type="journal article" date="2013" name="Antonie Van Leeuwenhoek">
        <title>Echinimonas agarilytica gen. nov., sp. nov., a new gammaproteobacterium isolated from the sea urchin Strongylocentrotus intermedius.</title>
        <authorList>
            <person name="Nedashkovskaya O.I."/>
            <person name="Stenkova A.M."/>
            <person name="Zhukova N.V."/>
            <person name="Van Trappen S."/>
            <person name="Lee J.S."/>
            <person name="Kim S.B."/>
        </authorList>
    </citation>
    <scope>NUCLEOTIDE SEQUENCE [LARGE SCALE GENOMIC DNA]</scope>
    <source>
        <strain evidence="3 4">KMM 6351</strain>
    </source>
</reference>
<dbReference type="NCBIfam" id="TIGR02595">
    <property type="entry name" value="PEP_CTERM"/>
    <property type="match status" value="1"/>
</dbReference>
<accession>A0AA41WBP5</accession>
<dbReference type="AlphaFoldDB" id="A0AA41WBP5"/>
<feature type="signal peptide" evidence="1">
    <location>
        <begin position="1"/>
        <end position="20"/>
    </location>
</feature>
<name>A0AA41WBP5_9GAMM</name>
<evidence type="ECO:0000313" key="3">
    <source>
        <dbReference type="EMBL" id="MCM2681512.1"/>
    </source>
</evidence>
<evidence type="ECO:0000313" key="4">
    <source>
        <dbReference type="Proteomes" id="UP001165393"/>
    </source>
</evidence>
<sequence>MLRKIMTAAFALAVSATASASVINIGGVEFEPSGNNISSGQVFQELNPDGSFTTWGLIDETDYNCVGCELTFVASAAGGANVVGTKVDGGNVSNAYASFSLKVYVDYAENFSAGDSSKSEDGDLWLELAGHSTDLTDLGFAGVMGSFIGDLATINGNPIFLLGRGILDVVGGLAASNFDTDTQFDGSDLQTTVAFPNNSVTGGVVVSEGTGSFSGQSIPEPASIALLGLGLLGFAGAARRRKA</sequence>